<accession>A0ABX7XA67</accession>
<name>A0ABX7XA67_9FLAO</name>
<evidence type="ECO:0000259" key="1">
    <source>
        <dbReference type="Pfam" id="PF16242"/>
    </source>
</evidence>
<evidence type="ECO:0000313" key="2">
    <source>
        <dbReference type="EMBL" id="QTV04791.1"/>
    </source>
</evidence>
<dbReference type="Proteomes" id="UP000672011">
    <property type="component" value="Chromosome"/>
</dbReference>
<dbReference type="EMBL" id="CP072842">
    <property type="protein sequence ID" value="QTV04791.1"/>
    <property type="molecule type" value="Genomic_DNA"/>
</dbReference>
<keyword evidence="3" id="KW-1185">Reference proteome</keyword>
<dbReference type="SUPFAM" id="SSF50475">
    <property type="entry name" value="FMN-binding split barrel"/>
    <property type="match status" value="1"/>
</dbReference>
<dbReference type="PANTHER" id="PTHR34818:SF1">
    <property type="entry name" value="PROTEIN BLI-3"/>
    <property type="match status" value="1"/>
</dbReference>
<dbReference type="RefSeq" id="WP_230475412.1">
    <property type="nucleotide sequence ID" value="NZ_CP072842.1"/>
</dbReference>
<organism evidence="2 3">
    <name type="scientific">Faecalibacter bovis</name>
    <dbReference type="NCBI Taxonomy" id="2898187"/>
    <lineage>
        <taxon>Bacteria</taxon>
        <taxon>Pseudomonadati</taxon>
        <taxon>Bacteroidota</taxon>
        <taxon>Flavobacteriia</taxon>
        <taxon>Flavobacteriales</taxon>
        <taxon>Weeksellaceae</taxon>
        <taxon>Faecalibacter</taxon>
    </lineage>
</organism>
<dbReference type="Gene3D" id="2.30.110.10">
    <property type="entry name" value="Electron Transport, Fmn-binding Protein, Chain A"/>
    <property type="match status" value="1"/>
</dbReference>
<dbReference type="Pfam" id="PF16242">
    <property type="entry name" value="Pyrid_ox_like"/>
    <property type="match status" value="1"/>
</dbReference>
<proteinExistence type="predicted"/>
<dbReference type="InterPro" id="IPR012349">
    <property type="entry name" value="Split_barrel_FMN-bd"/>
</dbReference>
<reference evidence="2 3" key="1">
    <citation type="journal article" date="2021" name="Int. J. Syst. Evol. Microbiol.">
        <title>Faecalibacter bovis sp. nov., isolated from cow faeces.</title>
        <authorList>
            <person name="Li F."/>
            <person name="Zhao W."/>
            <person name="Hong Q."/>
            <person name="Shao Q."/>
            <person name="Song J."/>
            <person name="Yang S."/>
        </authorList>
    </citation>
    <scope>NUCLEOTIDE SEQUENCE [LARGE SCALE GENOMIC DNA]</scope>
    <source>
        <strain evidence="2 3">ZY171143</strain>
    </source>
</reference>
<gene>
    <name evidence="2" type="ORF">J9309_08215</name>
</gene>
<dbReference type="InterPro" id="IPR038725">
    <property type="entry name" value="YdaG_split_barrel_FMN-bd"/>
</dbReference>
<dbReference type="InterPro" id="IPR052917">
    <property type="entry name" value="Stress-Dev_Protein"/>
</dbReference>
<dbReference type="PANTHER" id="PTHR34818">
    <property type="entry name" value="PROTEIN BLI-3"/>
    <property type="match status" value="1"/>
</dbReference>
<protein>
    <submittedName>
        <fullName evidence="2">Pyridoxamine 5'-phosphate oxidase family protein</fullName>
    </submittedName>
</protein>
<reference evidence="3" key="2">
    <citation type="submission" date="2021-04" db="EMBL/GenBank/DDBJ databases">
        <title>Taxonomy of Flavobacteriaceae bacterium ZY171143.</title>
        <authorList>
            <person name="Li F."/>
        </authorList>
    </citation>
    <scope>NUCLEOTIDE SEQUENCE [LARGE SCALE GENOMIC DNA]</scope>
    <source>
        <strain evidence="3">ZY171143</strain>
    </source>
</reference>
<sequence>MSTENLSNQDAIDKLSDMISDIDICMFSAFPNQSFYPHTVPMSRQEVDESGNIWFLFSSESELHQFIESNSKVSLSFSDVGSYKFLSINGIATISRDQDRIAKYWNKFVEVWFDKGKEDPNIRILKVVPKEAYYWDNKTNKLMTLLKVATSAISGEKMDLGKEGSLEI</sequence>
<evidence type="ECO:0000313" key="3">
    <source>
        <dbReference type="Proteomes" id="UP000672011"/>
    </source>
</evidence>
<feature type="domain" description="General stress protein FMN-binding split barrel" evidence="1">
    <location>
        <begin position="10"/>
        <end position="159"/>
    </location>
</feature>